<feature type="compositionally biased region" description="Polar residues" evidence="7">
    <location>
        <begin position="207"/>
        <end position="216"/>
    </location>
</feature>
<dbReference type="InterPro" id="IPR012340">
    <property type="entry name" value="NA-bd_OB-fold"/>
</dbReference>
<evidence type="ECO:0000259" key="8">
    <source>
        <dbReference type="PROSITE" id="PS50886"/>
    </source>
</evidence>
<proteinExistence type="predicted"/>
<name>A0A9R0RSA3_TRITD</name>
<evidence type="ECO:0000256" key="4">
    <source>
        <dbReference type="ARBA" id="ARBA00022884"/>
    </source>
</evidence>
<protein>
    <recommendedName>
        <fullName evidence="8">tRNA-binding domain-containing protein</fullName>
    </recommendedName>
</protein>
<dbReference type="Pfam" id="PF21972">
    <property type="entry name" value="Arc1p_N_like"/>
    <property type="match status" value="1"/>
</dbReference>
<keyword evidence="5" id="KW-0648">Protein biosynthesis</keyword>
<dbReference type="InterPro" id="IPR053836">
    <property type="entry name" value="Arc1-like_N"/>
</dbReference>
<evidence type="ECO:0000256" key="6">
    <source>
        <dbReference type="PROSITE-ProRule" id="PRU00209"/>
    </source>
</evidence>
<dbReference type="EMBL" id="LT934115">
    <property type="protein sequence ID" value="VAH65458.1"/>
    <property type="molecule type" value="Genomic_DNA"/>
</dbReference>
<feature type="region of interest" description="Disordered" evidence="7">
    <location>
        <begin position="678"/>
        <end position="705"/>
    </location>
</feature>
<evidence type="ECO:0000256" key="1">
    <source>
        <dbReference type="ARBA" id="ARBA00004496"/>
    </source>
</evidence>
<dbReference type="InterPro" id="IPR002547">
    <property type="entry name" value="tRNA-bd_dom"/>
</dbReference>
<dbReference type="CDD" id="cd10304">
    <property type="entry name" value="GST_C_Arc1p_N_like"/>
    <property type="match status" value="1"/>
</dbReference>
<evidence type="ECO:0000313" key="10">
    <source>
        <dbReference type="Proteomes" id="UP000324705"/>
    </source>
</evidence>
<feature type="compositionally biased region" description="Basic and acidic residues" evidence="7">
    <location>
        <begin position="182"/>
        <end position="203"/>
    </location>
</feature>
<feature type="compositionally biased region" description="Basic and acidic residues" evidence="7">
    <location>
        <begin position="235"/>
        <end position="249"/>
    </location>
</feature>
<dbReference type="SUPFAM" id="SSF50249">
    <property type="entry name" value="Nucleic acid-binding proteins"/>
    <property type="match status" value="1"/>
</dbReference>
<dbReference type="Gene3D" id="2.40.50.140">
    <property type="entry name" value="Nucleic acid-binding proteins"/>
    <property type="match status" value="1"/>
</dbReference>
<feature type="domain" description="TRNA-binding" evidence="8">
    <location>
        <begin position="251"/>
        <end position="354"/>
    </location>
</feature>
<dbReference type="OMA" id="MHCWALL"/>
<dbReference type="InterPro" id="IPR036282">
    <property type="entry name" value="Glutathione-S-Trfase_C_sf"/>
</dbReference>
<dbReference type="Gene3D" id="1.20.1050.10">
    <property type="match status" value="1"/>
</dbReference>
<dbReference type="SUPFAM" id="SSF47616">
    <property type="entry name" value="GST C-terminal domain-like"/>
    <property type="match status" value="1"/>
</dbReference>
<keyword evidence="4 6" id="KW-0694">RNA-binding</keyword>
<keyword evidence="2" id="KW-0963">Cytoplasm</keyword>
<dbReference type="Gramene" id="TRITD3Av1G211770.1">
    <property type="protein sequence ID" value="TRITD3Av1G211770.1"/>
    <property type="gene ID" value="TRITD3Av1G211770"/>
</dbReference>
<keyword evidence="3 6" id="KW-0820">tRNA-binding</keyword>
<evidence type="ECO:0000256" key="2">
    <source>
        <dbReference type="ARBA" id="ARBA00022490"/>
    </source>
</evidence>
<evidence type="ECO:0000256" key="3">
    <source>
        <dbReference type="ARBA" id="ARBA00022555"/>
    </source>
</evidence>
<organism evidence="9 10">
    <name type="scientific">Triticum turgidum subsp. durum</name>
    <name type="common">Durum wheat</name>
    <name type="synonym">Triticum durum</name>
    <dbReference type="NCBI Taxonomy" id="4567"/>
    <lineage>
        <taxon>Eukaryota</taxon>
        <taxon>Viridiplantae</taxon>
        <taxon>Streptophyta</taxon>
        <taxon>Embryophyta</taxon>
        <taxon>Tracheophyta</taxon>
        <taxon>Spermatophyta</taxon>
        <taxon>Magnoliopsida</taxon>
        <taxon>Liliopsida</taxon>
        <taxon>Poales</taxon>
        <taxon>Poaceae</taxon>
        <taxon>BOP clade</taxon>
        <taxon>Pooideae</taxon>
        <taxon>Triticodae</taxon>
        <taxon>Triticeae</taxon>
        <taxon>Triticinae</taxon>
        <taxon>Triticum</taxon>
    </lineage>
</organism>
<dbReference type="GO" id="GO:0000049">
    <property type="term" value="F:tRNA binding"/>
    <property type="evidence" value="ECO:0007669"/>
    <property type="project" value="UniProtKB-UniRule"/>
</dbReference>
<dbReference type="AlphaFoldDB" id="A0A9R0RSA3"/>
<dbReference type="Pfam" id="PF01588">
    <property type="entry name" value="tRNA_bind"/>
    <property type="match status" value="1"/>
</dbReference>
<dbReference type="PROSITE" id="PS50886">
    <property type="entry name" value="TRBD"/>
    <property type="match status" value="1"/>
</dbReference>
<keyword evidence="10" id="KW-1185">Reference proteome</keyword>
<dbReference type="CDD" id="cd02799">
    <property type="entry name" value="tRNA_bind_EMAP-II_like"/>
    <property type="match status" value="1"/>
</dbReference>
<reference evidence="9 10" key="1">
    <citation type="submission" date="2017-09" db="EMBL/GenBank/DDBJ databases">
        <authorList>
            <consortium name="International Durum Wheat Genome Sequencing Consortium (IDWGSC)"/>
            <person name="Milanesi L."/>
        </authorList>
    </citation>
    <scope>NUCLEOTIDE SEQUENCE [LARGE SCALE GENOMIC DNA]</scope>
    <source>
        <strain evidence="10">cv. Svevo</strain>
    </source>
</reference>
<gene>
    <name evidence="9" type="ORF">TRITD_3Av1G211770</name>
</gene>
<comment type="subcellular location">
    <subcellularLocation>
        <location evidence="1">Cytoplasm</location>
    </subcellularLocation>
</comment>
<feature type="compositionally biased region" description="Basic and acidic residues" evidence="7">
    <location>
        <begin position="217"/>
        <end position="228"/>
    </location>
</feature>
<feature type="region of interest" description="Disordered" evidence="7">
    <location>
        <begin position="151"/>
        <end position="249"/>
    </location>
</feature>
<accession>A0A9R0RSA3</accession>
<evidence type="ECO:0000256" key="5">
    <source>
        <dbReference type="ARBA" id="ARBA00022917"/>
    </source>
</evidence>
<dbReference type="GO" id="GO:0005737">
    <property type="term" value="C:cytoplasm"/>
    <property type="evidence" value="ECO:0007669"/>
    <property type="project" value="UniProtKB-SubCell"/>
</dbReference>
<feature type="compositionally biased region" description="Basic and acidic residues" evidence="7">
    <location>
        <begin position="560"/>
        <end position="583"/>
    </location>
</feature>
<sequence length="705" mass="77873">MAAAAADFTQSKQAMSYALCKHLNLDPNSISSTLVKENDIASLFSHIVTSPQDEVKKWVEFSSNFVLTDGEQHALLGNLNQHLSQMSVLLAGFKPSAADIIVFATVHVFMCHLSDSELQKYPNILRWMDYIQNVVDFGTMLQKINLTKSIFNPPAPAPSHPKKADKGDGEPNSKKAVAGQKVADKSDGAADSKKAAGENKIPGDKANPTSAKNNKPSGDKKKVQEKTAGKATEAAADKAPQKSAEKDSECSVSILNIQVGVIRKAWKHPSADSLLVEEIDLGDGNVRQVVSGLAKFFSPDELVNRHVVLITNVKPGKLRDVMSAGLVLCASNKDHTVVEPLIPPEGAKLGERISFAGFDGKPEDVLNPKKKQLDKITPHLRTDENGIATFRGVPFTTSAGPYEDVTEIGEEMFEAGGGARRPIRTANYTEVEDVLLVKPWSQVGLDAVTGTDQTGKRYWQRIEDKYCKMKPKIATLRAHSYRSLQGRWELMKPACARWSATMDQVRDQPPSGCVESDYEKYADLRYKDMAGSKGKSFPFMHCWALLQHLDKWKLRDQESASKKSDMLKMDDSDEEGRNHDKPGGTKKAKERMKMEAEASSQKVKLAQLEVKARNAKRKADMEERMIKLKEAKAWKELMAEEKEHMMMSRKDMDEEQLAWWKEYKENIAERKRLLHGAGGGALSTLRGESPMSGGGDGGVDNFTGA</sequence>
<dbReference type="InterPro" id="IPR051270">
    <property type="entry name" value="Tyrosine-tRNA_ligase_regulator"/>
</dbReference>
<evidence type="ECO:0000256" key="7">
    <source>
        <dbReference type="SAM" id="MobiDB-lite"/>
    </source>
</evidence>
<dbReference type="FunFam" id="2.40.50.140:FF:000047">
    <property type="entry name" value="tyrosine--tRNA ligase, cytoplasmic isoform X2"/>
    <property type="match status" value="1"/>
</dbReference>
<feature type="region of interest" description="Disordered" evidence="7">
    <location>
        <begin position="560"/>
        <end position="600"/>
    </location>
</feature>
<dbReference type="Proteomes" id="UP000324705">
    <property type="component" value="Chromosome 3A"/>
</dbReference>
<dbReference type="PANTHER" id="PTHR11586">
    <property type="entry name" value="TRNA-AMINOACYLATION COFACTOR ARC1 FAMILY MEMBER"/>
    <property type="match status" value="1"/>
</dbReference>
<dbReference type="GO" id="GO:0006412">
    <property type="term" value="P:translation"/>
    <property type="evidence" value="ECO:0007669"/>
    <property type="project" value="UniProtKB-KW"/>
</dbReference>
<feature type="compositionally biased region" description="Basic and acidic residues" evidence="7">
    <location>
        <begin position="162"/>
        <end position="173"/>
    </location>
</feature>
<evidence type="ECO:0000313" key="9">
    <source>
        <dbReference type="EMBL" id="VAH65458.1"/>
    </source>
</evidence>
<dbReference type="GO" id="GO:0032991">
    <property type="term" value="C:protein-containing complex"/>
    <property type="evidence" value="ECO:0007669"/>
    <property type="project" value="UniProtKB-ARBA"/>
</dbReference>
<dbReference type="PANTHER" id="PTHR11586:SF45">
    <property type="entry name" value="TRNA-BINDING DOMAIN-CONTAINING PROTEIN"/>
    <property type="match status" value="1"/>
</dbReference>